<dbReference type="GO" id="GO:0016787">
    <property type="term" value="F:hydrolase activity"/>
    <property type="evidence" value="ECO:0007669"/>
    <property type="project" value="UniProtKB-KW"/>
</dbReference>
<evidence type="ECO:0000259" key="2">
    <source>
        <dbReference type="Pfam" id="PF07486"/>
    </source>
</evidence>
<feature type="chain" id="PRO_5012585019" evidence="1">
    <location>
        <begin position="26"/>
        <end position="192"/>
    </location>
</feature>
<dbReference type="RefSeq" id="WP_066959408.1">
    <property type="nucleotide sequence ID" value="NZ_CP023449.1"/>
</dbReference>
<evidence type="ECO:0000256" key="1">
    <source>
        <dbReference type="SAM" id="SignalP"/>
    </source>
</evidence>
<keyword evidence="1" id="KW-0732">Signal</keyword>
<organism evidence="3 4">
    <name type="scientific">Rhizorhabdus dicambivorans</name>
    <dbReference type="NCBI Taxonomy" id="1850238"/>
    <lineage>
        <taxon>Bacteria</taxon>
        <taxon>Pseudomonadati</taxon>
        <taxon>Pseudomonadota</taxon>
        <taxon>Alphaproteobacteria</taxon>
        <taxon>Sphingomonadales</taxon>
        <taxon>Sphingomonadaceae</taxon>
        <taxon>Rhizorhabdus</taxon>
    </lineage>
</organism>
<evidence type="ECO:0000313" key="3">
    <source>
        <dbReference type="EMBL" id="PCE42866.1"/>
    </source>
</evidence>
<keyword evidence="4" id="KW-1185">Reference proteome</keyword>
<proteinExistence type="predicted"/>
<sequence>MTAKIAQHPLMFAAMLIAAATGAMGFAAIPASTQPTLAYELTPQITADDRIVDDGIDRVLFKEAIASASSKIDKQLECMAKVVHHEASNQPRSGQLAVAQLIMNRVGQDRFGESVCEVVNQRGQFFQTASYNPKRTTDRWATAVEVSRQAMAGAGDQVVPGAVFYHAASHSPNRFFRTRQRISMVGDHVFYR</sequence>
<dbReference type="Pfam" id="PF07486">
    <property type="entry name" value="Hydrolase_2"/>
    <property type="match status" value="1"/>
</dbReference>
<dbReference type="InterPro" id="IPR011105">
    <property type="entry name" value="Cell_wall_hydrolase_SleB"/>
</dbReference>
<dbReference type="KEGG" id="rdi:CMV14_04440"/>
<feature type="signal peptide" evidence="1">
    <location>
        <begin position="1"/>
        <end position="25"/>
    </location>
</feature>
<protein>
    <submittedName>
        <fullName evidence="3">Cell wall hydrolase</fullName>
    </submittedName>
</protein>
<dbReference type="Proteomes" id="UP000218934">
    <property type="component" value="Unassembled WGS sequence"/>
</dbReference>
<dbReference type="OrthoDB" id="9785345at2"/>
<gene>
    <name evidence="3" type="ORF">COO09_08575</name>
</gene>
<evidence type="ECO:0000313" key="4">
    <source>
        <dbReference type="Proteomes" id="UP000218934"/>
    </source>
</evidence>
<dbReference type="EMBL" id="NWUF01000006">
    <property type="protein sequence ID" value="PCE42866.1"/>
    <property type="molecule type" value="Genomic_DNA"/>
</dbReference>
<dbReference type="InterPro" id="IPR042047">
    <property type="entry name" value="SleB_dom1"/>
</dbReference>
<accession>A0A2A4FVQ8</accession>
<comment type="caution">
    <text evidence="3">The sequence shown here is derived from an EMBL/GenBank/DDBJ whole genome shotgun (WGS) entry which is preliminary data.</text>
</comment>
<keyword evidence="3" id="KW-0378">Hydrolase</keyword>
<name>A0A2A4FVQ8_9SPHN</name>
<dbReference type="AlphaFoldDB" id="A0A2A4FVQ8"/>
<feature type="domain" description="Cell wall hydrolase SleB" evidence="2">
    <location>
        <begin position="90"/>
        <end position="191"/>
    </location>
</feature>
<dbReference type="Gene3D" id="1.10.10.2520">
    <property type="entry name" value="Cell wall hydrolase SleB, domain 1"/>
    <property type="match status" value="1"/>
</dbReference>
<reference evidence="3 4" key="1">
    <citation type="submission" date="2017-09" db="EMBL/GenBank/DDBJ databases">
        <title>The Catabolism of 3,6-Dichlorosalicylic acid is Initiated by the Cytochrome P450 Monooxygenase DsmABC in Rhizorhabdus dicambivorans Ndbn-20.</title>
        <authorList>
            <person name="Na L."/>
        </authorList>
    </citation>
    <scope>NUCLEOTIDE SEQUENCE [LARGE SCALE GENOMIC DNA]</scope>
    <source>
        <strain evidence="3 4">Ndbn-20m</strain>
    </source>
</reference>